<evidence type="ECO:0000313" key="2">
    <source>
        <dbReference type="EMBL" id="KAI0501306.1"/>
    </source>
</evidence>
<reference evidence="2" key="1">
    <citation type="journal article" date="2022" name="Front. Genet.">
        <title>Chromosome-Scale Assembly of the Dendrobium nobile Genome Provides Insights Into the Molecular Mechanism of the Biosynthesis of the Medicinal Active Ingredient of Dendrobium.</title>
        <authorList>
            <person name="Xu Q."/>
            <person name="Niu S.-C."/>
            <person name="Li K.-L."/>
            <person name="Zheng P.-J."/>
            <person name="Zhang X.-J."/>
            <person name="Jia Y."/>
            <person name="Liu Y."/>
            <person name="Niu Y.-X."/>
            <person name="Yu L.-H."/>
            <person name="Chen D.-F."/>
            <person name="Zhang G.-Q."/>
        </authorList>
    </citation>
    <scope>NUCLEOTIDE SEQUENCE</scope>
    <source>
        <tissue evidence="2">Leaf</tissue>
    </source>
</reference>
<feature type="transmembrane region" description="Helical" evidence="1">
    <location>
        <begin position="12"/>
        <end position="33"/>
    </location>
</feature>
<gene>
    <name evidence="2" type="ORF">KFK09_016250</name>
</gene>
<evidence type="ECO:0000256" key="1">
    <source>
        <dbReference type="SAM" id="Phobius"/>
    </source>
</evidence>
<keyword evidence="3" id="KW-1185">Reference proteome</keyword>
<accession>A0A8T3AXH3</accession>
<evidence type="ECO:0000313" key="3">
    <source>
        <dbReference type="Proteomes" id="UP000829196"/>
    </source>
</evidence>
<keyword evidence="1" id="KW-0812">Transmembrane</keyword>
<keyword evidence="1" id="KW-1133">Transmembrane helix</keyword>
<name>A0A8T3AXH3_DENNO</name>
<organism evidence="2 3">
    <name type="scientific">Dendrobium nobile</name>
    <name type="common">Orchid</name>
    <dbReference type="NCBI Taxonomy" id="94219"/>
    <lineage>
        <taxon>Eukaryota</taxon>
        <taxon>Viridiplantae</taxon>
        <taxon>Streptophyta</taxon>
        <taxon>Embryophyta</taxon>
        <taxon>Tracheophyta</taxon>
        <taxon>Spermatophyta</taxon>
        <taxon>Magnoliopsida</taxon>
        <taxon>Liliopsida</taxon>
        <taxon>Asparagales</taxon>
        <taxon>Orchidaceae</taxon>
        <taxon>Epidendroideae</taxon>
        <taxon>Malaxideae</taxon>
        <taxon>Dendrobiinae</taxon>
        <taxon>Dendrobium</taxon>
    </lineage>
</organism>
<comment type="caution">
    <text evidence="2">The sequence shown here is derived from an EMBL/GenBank/DDBJ whole genome shotgun (WGS) entry which is preliminary data.</text>
</comment>
<proteinExistence type="predicted"/>
<dbReference type="SMR" id="A0A8T3AXH3"/>
<sequence>MLEKKFYDRRRTQYRLFGEALLLCPIFFLYLWIMSLQKNYKYAFIHHIRRKEEKKSYRENSLTFFSHHRR</sequence>
<dbReference type="Proteomes" id="UP000829196">
    <property type="component" value="Unassembled WGS sequence"/>
</dbReference>
<keyword evidence="1" id="KW-0472">Membrane</keyword>
<dbReference type="AlphaFoldDB" id="A0A8T3AXH3"/>
<dbReference type="EMBL" id="JAGYWB010000012">
    <property type="protein sequence ID" value="KAI0501306.1"/>
    <property type="molecule type" value="Genomic_DNA"/>
</dbReference>
<protein>
    <submittedName>
        <fullName evidence="2">Uncharacterized protein</fullName>
    </submittedName>
</protein>